<feature type="region of interest" description="Disordered" evidence="2">
    <location>
        <begin position="1"/>
        <end position="23"/>
    </location>
</feature>
<dbReference type="GO" id="GO:0006511">
    <property type="term" value="P:ubiquitin-dependent protein catabolic process"/>
    <property type="evidence" value="ECO:0007669"/>
    <property type="project" value="InterPro"/>
</dbReference>
<dbReference type="GO" id="GO:0000082">
    <property type="term" value="P:G1/S transition of mitotic cell cycle"/>
    <property type="evidence" value="ECO:0007669"/>
    <property type="project" value="TreeGrafter"/>
</dbReference>
<dbReference type="OrthoDB" id="8172509at2759"/>
<dbReference type="RefSeq" id="XP_013378609.1">
    <property type="nucleotide sequence ID" value="XM_013523155.2"/>
</dbReference>
<evidence type="ECO:0000256" key="1">
    <source>
        <dbReference type="ARBA" id="ARBA00006019"/>
    </source>
</evidence>
<dbReference type="InterPro" id="IPR001373">
    <property type="entry name" value="Cullin_N"/>
</dbReference>
<dbReference type="GeneID" id="106150395"/>
<evidence type="ECO:0000259" key="3">
    <source>
        <dbReference type="Pfam" id="PF00888"/>
    </source>
</evidence>
<feature type="compositionally biased region" description="Basic and acidic residues" evidence="2">
    <location>
        <begin position="7"/>
        <end position="22"/>
    </location>
</feature>
<dbReference type="PANTHER" id="PTHR46636">
    <property type="entry name" value="CDK2-ASSOCIATED AND CULLIN DOMAIN-CONTAINING PROTEIN 1"/>
    <property type="match status" value="1"/>
</dbReference>
<dbReference type="STRING" id="7574.A0A1S3GXY1"/>
<dbReference type="Pfam" id="PF00888">
    <property type="entry name" value="Cullin"/>
    <property type="match status" value="1"/>
</dbReference>
<dbReference type="PANTHER" id="PTHR46636:SF1">
    <property type="entry name" value="CDK2-ASSOCIATED AND CULLIN DOMAIN-CONTAINING PROTEIN 1"/>
    <property type="match status" value="1"/>
</dbReference>
<keyword evidence="4" id="KW-1185">Reference proteome</keyword>
<dbReference type="KEGG" id="lak:106150395"/>
<evidence type="ECO:0000313" key="4">
    <source>
        <dbReference type="Proteomes" id="UP000085678"/>
    </source>
</evidence>
<dbReference type="SUPFAM" id="SSF74788">
    <property type="entry name" value="Cullin repeat-like"/>
    <property type="match status" value="1"/>
</dbReference>
<dbReference type="RefSeq" id="XP_013378608.1">
    <property type="nucleotide sequence ID" value="XM_013523154.2"/>
</dbReference>
<reference evidence="5 6" key="1">
    <citation type="submission" date="2023-09" db="UniProtKB">
        <authorList>
            <consortium name="RefSeq"/>
        </authorList>
    </citation>
    <scope>IDENTIFICATION</scope>
    <source>
        <tissue evidence="5 6">Gonads</tissue>
    </source>
</reference>
<feature type="region of interest" description="Disordered" evidence="2">
    <location>
        <begin position="249"/>
        <end position="286"/>
    </location>
</feature>
<dbReference type="Gene3D" id="1.20.1310.10">
    <property type="entry name" value="Cullin Repeats"/>
    <property type="match status" value="1"/>
</dbReference>
<organism evidence="5">
    <name type="scientific">Lingula anatina</name>
    <name type="common">Brachiopod</name>
    <name type="synonym">Lingula unguis</name>
    <dbReference type="NCBI Taxonomy" id="7574"/>
    <lineage>
        <taxon>Eukaryota</taxon>
        <taxon>Metazoa</taxon>
        <taxon>Spiralia</taxon>
        <taxon>Lophotrochozoa</taxon>
        <taxon>Brachiopoda</taxon>
        <taxon>Linguliformea</taxon>
        <taxon>Lingulata</taxon>
        <taxon>Lingulida</taxon>
        <taxon>Linguloidea</taxon>
        <taxon>Lingulidae</taxon>
        <taxon>Lingula</taxon>
    </lineage>
</organism>
<proteinExistence type="inferred from homology"/>
<accession>A0A1S3GXY1</accession>
<protein>
    <submittedName>
        <fullName evidence="5">CDK2-associated and cullin domain-containing protein 1 isoform X1</fullName>
    </submittedName>
    <submittedName>
        <fullName evidence="6">CDK2-associated and cullin domain-containing protein 1 isoform X2</fullName>
    </submittedName>
</protein>
<dbReference type="GO" id="GO:0019901">
    <property type="term" value="F:protein kinase binding"/>
    <property type="evidence" value="ECO:0007669"/>
    <property type="project" value="TreeGrafter"/>
</dbReference>
<evidence type="ECO:0000313" key="5">
    <source>
        <dbReference type="RefSeq" id="XP_013378608.1"/>
    </source>
</evidence>
<dbReference type="GO" id="GO:0031625">
    <property type="term" value="F:ubiquitin protein ligase binding"/>
    <property type="evidence" value="ECO:0007669"/>
    <property type="project" value="InterPro"/>
</dbReference>
<feature type="domain" description="Cullin N-terminal" evidence="3">
    <location>
        <begin position="48"/>
        <end position="210"/>
    </location>
</feature>
<gene>
    <name evidence="5 6" type="primary">LOC106150395</name>
</gene>
<evidence type="ECO:0000256" key="2">
    <source>
        <dbReference type="SAM" id="MobiDB-lite"/>
    </source>
</evidence>
<sequence length="286" mass="33203">MDEPMEEEKQSDSPKVEEERKLNASSLLRPGSMVMMTITVADYEAQYWPQLENAIHHLLTMKPGGYIPISYEQMYSCVYKCVCKQFSERLYNDLLQYITDHCDKMCRELDATTQDPLVYIETFNITVKQFIQALGGIVPIFNYMNRFYIESKLKTDLNVELKKIFTTNVAEKHINMLLPLLVEAQSKPFAVPPATMASLVNHLYALKHDFAQLQPDLFARYIPNILPPSSESDLQRHIEETQIMQQQLMSHPEFTRGEEGRVRKRPGEDEYQKVTPLMFLPKHSDS</sequence>
<feature type="compositionally biased region" description="Basic and acidic residues" evidence="2">
    <location>
        <begin position="253"/>
        <end position="272"/>
    </location>
</feature>
<name>A0A1S3GXY1_LINAN</name>
<dbReference type="AlphaFoldDB" id="A0A1S3GXY1"/>
<evidence type="ECO:0000313" key="6">
    <source>
        <dbReference type="RefSeq" id="XP_013378609.1"/>
    </source>
</evidence>
<dbReference type="InterPro" id="IPR042652">
    <property type="entry name" value="CACUL1"/>
</dbReference>
<dbReference type="Proteomes" id="UP000085678">
    <property type="component" value="Unplaced"/>
</dbReference>
<comment type="similarity">
    <text evidence="1">Belongs to the cullin family.</text>
</comment>
<dbReference type="InterPro" id="IPR016159">
    <property type="entry name" value="Cullin_repeat-like_dom_sf"/>
</dbReference>